<accession>A0A2X0QY64</accession>
<name>A0A2X0QY64_9PROT</name>
<proteinExistence type="predicted"/>
<evidence type="ECO:0000313" key="1">
    <source>
        <dbReference type="EMBL" id="SPS06448.1"/>
    </source>
</evidence>
<gene>
    <name evidence="1" type="ORF">NITFAB_2041</name>
</gene>
<organism evidence="1">
    <name type="scientific">Candidatus Nitrotoga fabula</name>
    <dbReference type="NCBI Taxonomy" id="2182327"/>
    <lineage>
        <taxon>Bacteria</taxon>
        <taxon>Pseudomonadati</taxon>
        <taxon>Pseudomonadota</taxon>
        <taxon>Betaproteobacteria</taxon>
        <taxon>Nitrosomonadales</taxon>
        <taxon>Gallionellaceae</taxon>
        <taxon>Candidatus Nitrotoga</taxon>
    </lineage>
</organism>
<sequence>MVEQSRCETGSSEYGLIFYHEDSMSGMQRGLGCQGLHALILLARFFGCGL</sequence>
<protein>
    <submittedName>
        <fullName evidence="1">Uncharacterized protein</fullName>
    </submittedName>
</protein>
<dbReference type="EMBL" id="LS423452">
    <property type="protein sequence ID" value="SPS06448.1"/>
    <property type="molecule type" value="Genomic_DNA"/>
</dbReference>
<reference evidence="1" key="1">
    <citation type="submission" date="2018-05" db="EMBL/GenBank/DDBJ databases">
        <authorList>
            <person name="Lanie J.A."/>
            <person name="Ng W.-L."/>
            <person name="Kazmierczak K.M."/>
            <person name="Andrzejewski T.M."/>
            <person name="Davidsen T.M."/>
            <person name="Wayne K.J."/>
            <person name="Tettelin H."/>
            <person name="Glass J.I."/>
            <person name="Rusch D."/>
            <person name="Podicherti R."/>
            <person name="Tsui H.-C.T."/>
            <person name="Winkler M.E."/>
        </authorList>
    </citation>
    <scope>NUCLEOTIDE SEQUENCE</scope>
    <source>
        <strain evidence="1">KNB</strain>
    </source>
</reference>
<dbReference type="AlphaFoldDB" id="A0A2X0QY64"/>